<dbReference type="InterPro" id="IPR043129">
    <property type="entry name" value="ATPase_NBD"/>
</dbReference>
<dbReference type="Pfam" id="PF05134">
    <property type="entry name" value="T2SSL"/>
    <property type="match status" value="1"/>
</dbReference>
<organism evidence="14 15">
    <name type="scientific">Mycetohabitans rhizoxinica (strain DSM 19002 / CIP 109453 / HKI 454)</name>
    <name type="common">Paraburkholderia rhizoxinica</name>
    <dbReference type="NCBI Taxonomy" id="882378"/>
    <lineage>
        <taxon>Bacteria</taxon>
        <taxon>Pseudomonadati</taxon>
        <taxon>Pseudomonadota</taxon>
        <taxon>Betaproteobacteria</taxon>
        <taxon>Burkholderiales</taxon>
        <taxon>Burkholderiaceae</taxon>
        <taxon>Mycetohabitans</taxon>
    </lineage>
</organism>
<feature type="region of interest" description="Disordered" evidence="10">
    <location>
        <begin position="193"/>
        <end position="214"/>
    </location>
</feature>
<sequence length="500" mass="52942">MSDAPAPRRNFLPCHSTPSSNEDCFLTTLIVQLPPRDPAVPSQEWQLPDLPFLLLDKHGRTQRAGRASLALLPRATRTVLMLAARDLLMLAATVPPLNGPRLRQALPNVIEDHLIQDPQTCHIALDPAGPIDGKRVIAAIDRGWFRFICDAFRSAGHTSLRAVPITRCLPQPGAVQHALDAIDSQAAAGAALPRAAADGSGPAPSNAEPGDETGVPAHLPIVAAILGDVVRTQPAALLGEPGELSGAFGPHWELALARGALGEGFAVPVDALEPTLAALAADAPVTLYCLTGVPGSEPRAGCGGNDAAALATHLEVLPLTFETLARNALAQDFDLCQFEFAPQLWNLSGATLARWRLPIALALASIVVAVIGVNVQWLMLARQRDAINAQMTELLLSAFPKTTVVLDPADQMTRQLDQLRLAAGEPAPDDFLSLADALARSLGPVPSNTIAQLDYRNRSLEVTFKPSVTVDNGLTQRLARNGVAGEVDTSTGKWTIRSAR</sequence>
<dbReference type="InterPro" id="IPR007812">
    <property type="entry name" value="T2SS_protein-GspL"/>
</dbReference>
<dbReference type="InterPro" id="IPR025691">
    <property type="entry name" value="GspL_pp_dom"/>
</dbReference>
<evidence type="ECO:0000256" key="9">
    <source>
        <dbReference type="ARBA" id="ARBA00023136"/>
    </source>
</evidence>
<protein>
    <submittedName>
        <fullName evidence="14">General secretion pathway protein L</fullName>
    </submittedName>
</protein>
<evidence type="ECO:0000256" key="1">
    <source>
        <dbReference type="ARBA" id="ARBA00004377"/>
    </source>
</evidence>
<dbReference type="eggNOG" id="COG3297">
    <property type="taxonomic scope" value="Bacteria"/>
</dbReference>
<dbReference type="GO" id="GO:0015627">
    <property type="term" value="C:type II protein secretion system complex"/>
    <property type="evidence" value="ECO:0007669"/>
    <property type="project" value="InterPro"/>
</dbReference>
<dbReference type="GO" id="GO:0005886">
    <property type="term" value="C:plasma membrane"/>
    <property type="evidence" value="ECO:0007669"/>
    <property type="project" value="UniProtKB-SubCell"/>
</dbReference>
<dbReference type="NCBIfam" id="TIGR01709">
    <property type="entry name" value="typeII_sec_gspL"/>
    <property type="match status" value="1"/>
</dbReference>
<keyword evidence="9 11" id="KW-0472">Membrane</keyword>
<evidence type="ECO:0000256" key="2">
    <source>
        <dbReference type="ARBA" id="ARBA00005318"/>
    </source>
</evidence>
<evidence type="ECO:0000256" key="7">
    <source>
        <dbReference type="ARBA" id="ARBA00022927"/>
    </source>
</evidence>
<comment type="similarity">
    <text evidence="2">Belongs to the GSP L family.</text>
</comment>
<comment type="subcellular location">
    <subcellularLocation>
        <location evidence="1">Cell inner membrane</location>
        <topology evidence="1">Single-pass membrane protein</topology>
    </subcellularLocation>
</comment>
<evidence type="ECO:0000259" key="12">
    <source>
        <dbReference type="Pfam" id="PF05134"/>
    </source>
</evidence>
<accession>E5AKF0</accession>
<evidence type="ECO:0000256" key="4">
    <source>
        <dbReference type="ARBA" id="ARBA00022475"/>
    </source>
</evidence>
<dbReference type="Gene3D" id="3.30.420.380">
    <property type="match status" value="1"/>
</dbReference>
<dbReference type="SUPFAM" id="SSF53067">
    <property type="entry name" value="Actin-like ATPase domain"/>
    <property type="match status" value="1"/>
</dbReference>
<evidence type="ECO:0000256" key="6">
    <source>
        <dbReference type="ARBA" id="ARBA00022692"/>
    </source>
</evidence>
<evidence type="ECO:0000256" key="10">
    <source>
        <dbReference type="SAM" id="MobiDB-lite"/>
    </source>
</evidence>
<dbReference type="InterPro" id="IPR024230">
    <property type="entry name" value="GspL_cyto_dom"/>
</dbReference>
<dbReference type="STRING" id="882378.RBRH_00773"/>
<keyword evidence="7" id="KW-0653">Protein transport</keyword>
<name>E5AKF0_MYCRK</name>
<dbReference type="HOGENOM" id="CLU_577064_0_0_4"/>
<dbReference type="Pfam" id="PF12693">
    <property type="entry name" value="GspL_C"/>
    <property type="match status" value="1"/>
</dbReference>
<feature type="transmembrane region" description="Helical" evidence="11">
    <location>
        <begin position="357"/>
        <end position="381"/>
    </location>
</feature>
<feature type="domain" description="GspL periplasmic" evidence="13">
    <location>
        <begin position="351"/>
        <end position="497"/>
    </location>
</feature>
<dbReference type="EMBL" id="FR687359">
    <property type="protein sequence ID" value="CBW73622.1"/>
    <property type="molecule type" value="Genomic_DNA"/>
</dbReference>
<dbReference type="KEGG" id="brh:RBRH_00773"/>
<keyword evidence="8 11" id="KW-1133">Transmembrane helix</keyword>
<dbReference type="GO" id="GO:0009276">
    <property type="term" value="C:Gram-negative-bacterium-type cell wall"/>
    <property type="evidence" value="ECO:0007669"/>
    <property type="project" value="InterPro"/>
</dbReference>
<evidence type="ECO:0000313" key="14">
    <source>
        <dbReference type="EMBL" id="CBW73622.1"/>
    </source>
</evidence>
<proteinExistence type="inferred from homology"/>
<evidence type="ECO:0000313" key="15">
    <source>
        <dbReference type="Proteomes" id="UP000007437"/>
    </source>
</evidence>
<keyword evidence="6 11" id="KW-0812">Transmembrane</keyword>
<evidence type="ECO:0000259" key="13">
    <source>
        <dbReference type="Pfam" id="PF12693"/>
    </source>
</evidence>
<feature type="domain" description="GspL cytoplasmic actin-ATPase-like" evidence="12">
    <location>
        <begin position="61"/>
        <end position="173"/>
    </location>
</feature>
<evidence type="ECO:0000256" key="3">
    <source>
        <dbReference type="ARBA" id="ARBA00022448"/>
    </source>
</evidence>
<evidence type="ECO:0000256" key="5">
    <source>
        <dbReference type="ARBA" id="ARBA00022519"/>
    </source>
</evidence>
<keyword evidence="5" id="KW-0997">Cell inner membrane</keyword>
<gene>
    <name evidence="14" type="ordered locus">RBRH_00773</name>
</gene>
<keyword evidence="4" id="KW-1003">Cell membrane</keyword>
<evidence type="ECO:0000256" key="11">
    <source>
        <dbReference type="SAM" id="Phobius"/>
    </source>
</evidence>
<dbReference type="Proteomes" id="UP000007437">
    <property type="component" value="Chromosome"/>
</dbReference>
<dbReference type="GO" id="GO:0015628">
    <property type="term" value="P:protein secretion by the type II secretion system"/>
    <property type="evidence" value="ECO:0007669"/>
    <property type="project" value="InterPro"/>
</dbReference>
<evidence type="ECO:0000256" key="8">
    <source>
        <dbReference type="ARBA" id="ARBA00022989"/>
    </source>
</evidence>
<keyword evidence="3" id="KW-0813">Transport</keyword>
<reference evidence="14 15" key="1">
    <citation type="journal article" date="2011" name="J. Bacteriol.">
        <title>Complete genome sequence of Burkholderia rhizoxinica, an endosymbiont of Rhizopus microsporus.</title>
        <authorList>
            <person name="Lackner G."/>
            <person name="Moebius N."/>
            <person name="Partida-Martinez L."/>
            <person name="Hertweck C."/>
        </authorList>
    </citation>
    <scope>NUCLEOTIDE SEQUENCE [LARGE SCALE GENOMIC DNA]</scope>
    <source>
        <strain evidence="15">DSM 19002 / CIP 109453 / HKI 454</strain>
    </source>
</reference>
<dbReference type="AlphaFoldDB" id="E5AKF0"/>